<protein>
    <submittedName>
        <fullName evidence="2">Uncharacterized protein</fullName>
    </submittedName>
</protein>
<evidence type="ECO:0000313" key="2">
    <source>
        <dbReference type="EMBL" id="SDN82323.1"/>
    </source>
</evidence>
<feature type="region of interest" description="Disordered" evidence="1">
    <location>
        <begin position="472"/>
        <end position="515"/>
    </location>
</feature>
<dbReference type="OrthoDB" id="1061755at2"/>
<sequence>MEIIINGQQAYLKKNTSFEYISENPLFTGSDSYTLTITFPLKDCPQNIRIFGHLHRQDVEKNKVVFDCDIRDKDFFKSGSIVITQISEVEVKTQFLEGRSEQNFDETFDDVYLNQLNLGYPDAEQRKPSSMDAQTAWYVGYPVRKWVPLPWVNNTSGNLQNAVEKDSNGKFHWASDLRTLTFQPYLLHILNKICQVTGYQGYFEALEKSRYKYMIICNTLPAPWGAWNFALALPHWSLTEFFEELEKLTGGEFSINHKAKTITFEFSHKLAYKTKDVHIEKVVSKYTVDVSREYKSDYLGSVNRSYVENDNRMWAYLSCQWYIEEHKKSAKVYDTLNELLDYAMTKKECGVETHATGRGGTSTSYSRGYPGGSEAHGLFYAKDVDTYFIFWCYKSELVHSVHLSGSNTDYKYYKYTNRLIPVNQFGKLLVDKKADTVEMNIVPAWLDYTDEEMGICLFLECGEMGSAVTWTEETDQEGNTTVSKDGNNGRRRAMGNGRVSDSSEPDEEEYNDGALAQTKTGRAIAKGEQKKTDAYFDKLYVGFWMNRNAQANGGLPHPMVDKIEINDDFSVNHGSYSLRINQQEEKDKDGVPLKYTYDIDNRKKYSFSFLSDEIPDARALFYIEGRKYVCEKITATFHEGSGRSQLLKGVFYRVI</sequence>
<comment type="caution">
    <text evidence="2">The sequence shown here is derived from an EMBL/GenBank/DDBJ whole genome shotgun (WGS) entry which is preliminary data.</text>
</comment>
<name>A0A1H0EIY1_9BACT</name>
<accession>A0A1H0EIY1</accession>
<dbReference type="EMBL" id="FNIW01000003">
    <property type="protein sequence ID" value="SDN82323.1"/>
    <property type="molecule type" value="Genomic_DNA"/>
</dbReference>
<evidence type="ECO:0000256" key="1">
    <source>
        <dbReference type="SAM" id="MobiDB-lite"/>
    </source>
</evidence>
<dbReference type="RefSeq" id="WP_091852136.1">
    <property type="nucleotide sequence ID" value="NZ_FNIW01000003.1"/>
</dbReference>
<reference evidence="3" key="1">
    <citation type="submission" date="2016-10" db="EMBL/GenBank/DDBJ databases">
        <authorList>
            <person name="de Groot N.N."/>
        </authorList>
    </citation>
    <scope>NUCLEOTIDE SEQUENCE [LARGE SCALE GENOMIC DNA]</scope>
    <source>
        <strain evidence="3">BP1-145</strain>
    </source>
</reference>
<evidence type="ECO:0000313" key="3">
    <source>
        <dbReference type="Proteomes" id="UP000199134"/>
    </source>
</evidence>
<dbReference type="AlphaFoldDB" id="A0A1H0EIY1"/>
<proteinExistence type="predicted"/>
<dbReference type="Proteomes" id="UP000199134">
    <property type="component" value="Unassembled WGS sequence"/>
</dbReference>
<gene>
    <name evidence="2" type="ORF">SAMN04487900_103185</name>
</gene>
<organism evidence="2 3">
    <name type="scientific">Prevotella communis</name>
    <dbReference type="NCBI Taxonomy" id="2913614"/>
    <lineage>
        <taxon>Bacteria</taxon>
        <taxon>Pseudomonadati</taxon>
        <taxon>Bacteroidota</taxon>
        <taxon>Bacteroidia</taxon>
        <taxon>Bacteroidales</taxon>
        <taxon>Prevotellaceae</taxon>
        <taxon>Prevotella</taxon>
    </lineage>
</organism>